<dbReference type="NCBIfam" id="TIGR01181">
    <property type="entry name" value="dTDP_gluc_dehyt"/>
    <property type="match status" value="1"/>
</dbReference>
<evidence type="ECO:0000256" key="4">
    <source>
        <dbReference type="ARBA" id="ARBA00011990"/>
    </source>
</evidence>
<evidence type="ECO:0000259" key="8">
    <source>
        <dbReference type="Pfam" id="PF16363"/>
    </source>
</evidence>
<feature type="domain" description="NAD(P)-binding" evidence="8">
    <location>
        <begin position="4"/>
        <end position="322"/>
    </location>
</feature>
<sequence length="359" mass="40467">MKILVTGGCGFIGSAFILQQLSLGRTVLNLDVLSYAGNPENLYSAACSPNYYFAHGDIGDRVLVSGLLQEFCPDAVVNFAAETHVDRSIVDPTPFFKTNAYGTASLLIETLNWWKNLSKAQRESFRFLHISTDEVFGSLSGDEAAFSEESPYRPRSPYSASKAAADFYVRSFHETYGLPTLITNCSNNYGPRQYPEKFIPLLVINALQGKRLPIYGNGTNIRDWLYVEDHCQAIDTVLTRSRPGETYNIGGNCEKSNLDIAYAVTGMLDEIKPRADGKSYSDQIAFVKDRPGHDFRYAINAEKIRRDFGWKPTHSLASGLHDTISWYLANDGWLETIQSRSYKDWYELNYAEPRFEDEK</sequence>
<evidence type="ECO:0000256" key="6">
    <source>
        <dbReference type="ARBA" id="ARBA00023239"/>
    </source>
</evidence>
<dbReference type="Proteomes" id="UP000472580">
    <property type="component" value="Unassembled WGS sequence"/>
</dbReference>
<dbReference type="Gene3D" id="3.40.50.720">
    <property type="entry name" value="NAD(P)-binding Rossmann-like Domain"/>
    <property type="match status" value="1"/>
</dbReference>
<protein>
    <recommendedName>
        <fullName evidence="4 7">dTDP-glucose 4,6-dehydratase</fullName>
        <ecNumber evidence="4 7">4.2.1.46</ecNumber>
    </recommendedName>
</protein>
<keyword evidence="6 7" id="KW-0456">Lyase</keyword>
<comment type="caution">
    <text evidence="9">The sequence shown here is derived from an EMBL/GenBank/DDBJ whole genome shotgun (WGS) entry which is preliminary data.</text>
</comment>
<evidence type="ECO:0000256" key="2">
    <source>
        <dbReference type="ARBA" id="ARBA00001911"/>
    </source>
</evidence>
<dbReference type="AlphaFoldDB" id="A0A6L6YM39"/>
<dbReference type="GO" id="GO:0009225">
    <property type="term" value="P:nucleotide-sugar metabolic process"/>
    <property type="evidence" value="ECO:0007669"/>
    <property type="project" value="InterPro"/>
</dbReference>
<evidence type="ECO:0000256" key="7">
    <source>
        <dbReference type="RuleBase" id="RU004473"/>
    </source>
</evidence>
<dbReference type="InterPro" id="IPR016040">
    <property type="entry name" value="NAD(P)-bd_dom"/>
</dbReference>
<gene>
    <name evidence="9" type="primary">rfbB</name>
    <name evidence="9" type="ORF">E5987_03195</name>
</gene>
<dbReference type="PANTHER" id="PTHR43000">
    <property type="entry name" value="DTDP-D-GLUCOSE 4,6-DEHYDRATASE-RELATED"/>
    <property type="match status" value="1"/>
</dbReference>
<accession>A0A6L6YM39</accession>
<dbReference type="GO" id="GO:0008460">
    <property type="term" value="F:dTDP-glucose 4,6-dehydratase activity"/>
    <property type="evidence" value="ECO:0007669"/>
    <property type="project" value="UniProtKB-EC"/>
</dbReference>
<dbReference type="Gene3D" id="3.90.25.10">
    <property type="entry name" value="UDP-galactose 4-epimerase, domain 1"/>
    <property type="match status" value="1"/>
</dbReference>
<evidence type="ECO:0000256" key="5">
    <source>
        <dbReference type="ARBA" id="ARBA00023027"/>
    </source>
</evidence>
<comment type="cofactor">
    <cofactor evidence="2 7">
        <name>NAD(+)</name>
        <dbReference type="ChEBI" id="CHEBI:57540"/>
    </cofactor>
</comment>
<dbReference type="OrthoDB" id="9803010at2"/>
<dbReference type="InterPro" id="IPR005888">
    <property type="entry name" value="dTDP_Gluc_deHydtase"/>
</dbReference>
<dbReference type="SUPFAM" id="SSF51735">
    <property type="entry name" value="NAD(P)-binding Rossmann-fold domains"/>
    <property type="match status" value="1"/>
</dbReference>
<evidence type="ECO:0000256" key="3">
    <source>
        <dbReference type="ARBA" id="ARBA00008178"/>
    </source>
</evidence>
<keyword evidence="10" id="KW-1185">Reference proteome</keyword>
<dbReference type="RefSeq" id="WP_160334647.1">
    <property type="nucleotide sequence ID" value="NZ_WSRP01000007.1"/>
</dbReference>
<dbReference type="EMBL" id="WSRP01000007">
    <property type="protein sequence ID" value="MVX56211.1"/>
    <property type="molecule type" value="Genomic_DNA"/>
</dbReference>
<reference evidence="9 10" key="1">
    <citation type="submission" date="2019-12" db="EMBL/GenBank/DDBJ databases">
        <title>Microbes associate with the intestines of laboratory mice.</title>
        <authorList>
            <person name="Navarre W."/>
            <person name="Wong E."/>
        </authorList>
    </citation>
    <scope>NUCLEOTIDE SEQUENCE [LARGE SCALE GENOMIC DNA]</scope>
    <source>
        <strain evidence="9 10">NM82_D38</strain>
    </source>
</reference>
<dbReference type="Pfam" id="PF16363">
    <property type="entry name" value="GDP_Man_Dehyd"/>
    <property type="match status" value="1"/>
</dbReference>
<dbReference type="InterPro" id="IPR036291">
    <property type="entry name" value="NAD(P)-bd_dom_sf"/>
</dbReference>
<comment type="catalytic activity">
    <reaction evidence="1 7">
        <text>dTDP-alpha-D-glucose = dTDP-4-dehydro-6-deoxy-alpha-D-glucose + H2O</text>
        <dbReference type="Rhea" id="RHEA:17221"/>
        <dbReference type="ChEBI" id="CHEBI:15377"/>
        <dbReference type="ChEBI" id="CHEBI:57477"/>
        <dbReference type="ChEBI" id="CHEBI:57649"/>
        <dbReference type="EC" id="4.2.1.46"/>
    </reaction>
</comment>
<dbReference type="EC" id="4.2.1.46" evidence="4 7"/>
<keyword evidence="5" id="KW-0520">NAD</keyword>
<evidence type="ECO:0000313" key="10">
    <source>
        <dbReference type="Proteomes" id="UP000472580"/>
    </source>
</evidence>
<organism evidence="9 10">
    <name type="scientific">Parasutterella muris</name>
    <dbReference type="NCBI Taxonomy" id="2565572"/>
    <lineage>
        <taxon>Bacteria</taxon>
        <taxon>Pseudomonadati</taxon>
        <taxon>Pseudomonadota</taxon>
        <taxon>Betaproteobacteria</taxon>
        <taxon>Burkholderiales</taxon>
        <taxon>Sutterellaceae</taxon>
        <taxon>Parasutterella</taxon>
    </lineage>
</organism>
<dbReference type="CDD" id="cd05246">
    <property type="entry name" value="dTDP_GD_SDR_e"/>
    <property type="match status" value="1"/>
</dbReference>
<evidence type="ECO:0000313" key="9">
    <source>
        <dbReference type="EMBL" id="MVX56211.1"/>
    </source>
</evidence>
<name>A0A6L6YM39_9BURK</name>
<evidence type="ECO:0000256" key="1">
    <source>
        <dbReference type="ARBA" id="ARBA00001539"/>
    </source>
</evidence>
<proteinExistence type="inferred from homology"/>
<comment type="similarity">
    <text evidence="3 7">Belongs to the NAD(P)-dependent epimerase/dehydratase family. dTDP-glucose dehydratase subfamily.</text>
</comment>